<evidence type="ECO:0000256" key="1">
    <source>
        <dbReference type="SAM" id="MobiDB-lite"/>
    </source>
</evidence>
<evidence type="ECO:0000313" key="3">
    <source>
        <dbReference type="EMBL" id="CAK9093212.1"/>
    </source>
</evidence>
<evidence type="ECO:0000313" key="4">
    <source>
        <dbReference type="Proteomes" id="UP001642484"/>
    </source>
</evidence>
<comment type="caution">
    <text evidence="3">The sequence shown here is derived from an EMBL/GenBank/DDBJ whole genome shotgun (WGS) entry which is preliminary data.</text>
</comment>
<name>A0ABP0QY33_9DINO</name>
<protein>
    <submittedName>
        <fullName evidence="3">Uncharacterized protein</fullName>
    </submittedName>
</protein>
<dbReference type="EMBL" id="CAXAMN010025184">
    <property type="protein sequence ID" value="CAK9093212.1"/>
    <property type="molecule type" value="Genomic_DNA"/>
</dbReference>
<proteinExistence type="predicted"/>
<keyword evidence="2" id="KW-1133">Transmembrane helix</keyword>
<organism evidence="3 4">
    <name type="scientific">Durusdinium trenchii</name>
    <dbReference type="NCBI Taxonomy" id="1381693"/>
    <lineage>
        <taxon>Eukaryota</taxon>
        <taxon>Sar</taxon>
        <taxon>Alveolata</taxon>
        <taxon>Dinophyceae</taxon>
        <taxon>Suessiales</taxon>
        <taxon>Symbiodiniaceae</taxon>
        <taxon>Durusdinium</taxon>
    </lineage>
</organism>
<feature type="region of interest" description="Disordered" evidence="1">
    <location>
        <begin position="1"/>
        <end position="32"/>
    </location>
</feature>
<evidence type="ECO:0000256" key="2">
    <source>
        <dbReference type="SAM" id="Phobius"/>
    </source>
</evidence>
<keyword evidence="2" id="KW-0812">Transmembrane</keyword>
<gene>
    <name evidence="3" type="ORF">CCMP2556_LOCUS44573</name>
</gene>
<accession>A0ABP0QY33</accession>
<keyword evidence="4" id="KW-1185">Reference proteome</keyword>
<feature type="transmembrane region" description="Helical" evidence="2">
    <location>
        <begin position="37"/>
        <end position="57"/>
    </location>
</feature>
<keyword evidence="2" id="KW-0472">Membrane</keyword>
<reference evidence="3 4" key="1">
    <citation type="submission" date="2024-02" db="EMBL/GenBank/DDBJ databases">
        <authorList>
            <person name="Chen Y."/>
            <person name="Shah S."/>
            <person name="Dougan E. K."/>
            <person name="Thang M."/>
            <person name="Chan C."/>
        </authorList>
    </citation>
    <scope>NUCLEOTIDE SEQUENCE [LARGE SCALE GENOMIC DNA]</scope>
</reference>
<dbReference type="Proteomes" id="UP001642484">
    <property type="component" value="Unassembled WGS sequence"/>
</dbReference>
<sequence length="124" mass="13194">MQLDQLHVPPASRTVDGDPQQCREAATPRRASQASTATAIATWVTTAAAAMVTLAIVASTVAIAVAIATEGTVVMVVMAMHIDRRLPAGLGEAIPSEPRRLLVVSWNFFTRHMLHDLGFDMSTG</sequence>